<gene>
    <name evidence="1" type="ordered locus">SGP3_0005</name>
</gene>
<name>Q2NPY6_SODGM</name>
<evidence type="ECO:0000313" key="2">
    <source>
        <dbReference type="Proteomes" id="UP000001932"/>
    </source>
</evidence>
<organism evidence="1 2">
    <name type="scientific">Sodalis glossinidius (strain morsitans)</name>
    <dbReference type="NCBI Taxonomy" id="343509"/>
    <lineage>
        <taxon>Bacteria</taxon>
        <taxon>Pseudomonadati</taxon>
        <taxon>Pseudomonadota</taxon>
        <taxon>Gammaproteobacteria</taxon>
        <taxon>Enterobacterales</taxon>
        <taxon>Bruguierivoracaceae</taxon>
        <taxon>Sodalis</taxon>
    </lineage>
</organism>
<dbReference type="EMBL" id="AP008235">
    <property type="protein sequence ID" value="BAE75789.1"/>
    <property type="molecule type" value="Genomic_DNA"/>
</dbReference>
<sequence>MRAEIELVGLQCLLWAIGLNILHREKLAAFAGFLLLCQKQLNRHRGIQQCLHCLIEKRHAEISSYRAECIQMQAGVSQDVVHAAPPTNSGLPGSSIQNSTG</sequence>
<dbReference type="HOGENOM" id="CLU_2289804_0_0_6"/>
<geneLocation type="plasmid" evidence="1 2">
    <name>pSG3</name>
</geneLocation>
<dbReference type="Proteomes" id="UP000001932">
    <property type="component" value="Plasmid pSG3"/>
</dbReference>
<keyword evidence="1" id="KW-0614">Plasmid</keyword>
<accession>Q2NPY6</accession>
<keyword evidence="2" id="KW-1185">Reference proteome</keyword>
<dbReference type="KEGG" id="sgl:SGP3_0005"/>
<protein>
    <submittedName>
        <fullName evidence="1">Uncharacterized protein</fullName>
    </submittedName>
</protein>
<reference evidence="1 2" key="1">
    <citation type="journal article" date="2006" name="Genome Res.">
        <title>Massive genome erosion and functional adaptations provide insights into the symbiotic lifestyle of Sodalis glossinidius in the tsetse host.</title>
        <authorList>
            <person name="Toh H."/>
            <person name="Weiss B.L."/>
            <person name="Perkin S.A.H."/>
            <person name="Yamashita A."/>
            <person name="Oshima K."/>
            <person name="Hattori M."/>
            <person name="Aksoy S."/>
        </authorList>
    </citation>
    <scope>NUCLEOTIDE SEQUENCE [LARGE SCALE GENOMIC DNA]</scope>
    <source>
        <strain evidence="2">morsitans</strain>
    </source>
</reference>
<dbReference type="AlphaFoldDB" id="Q2NPY6"/>
<proteinExistence type="predicted"/>
<evidence type="ECO:0000313" key="1">
    <source>
        <dbReference type="EMBL" id="BAE75789.1"/>
    </source>
</evidence>